<proteinExistence type="predicted"/>
<feature type="domain" description="NAD(P)-binding" evidence="1">
    <location>
        <begin position="12"/>
        <end position="123"/>
    </location>
</feature>
<dbReference type="InterPro" id="IPR016040">
    <property type="entry name" value="NAD(P)-bd_dom"/>
</dbReference>
<evidence type="ECO:0000313" key="3">
    <source>
        <dbReference type="Proteomes" id="UP000737171"/>
    </source>
</evidence>
<dbReference type="EMBL" id="JABRWJ010000014">
    <property type="protein sequence ID" value="NRF71840.1"/>
    <property type="molecule type" value="Genomic_DNA"/>
</dbReference>
<dbReference type="PANTHER" id="PTHR14097:SF7">
    <property type="entry name" value="OXIDOREDUCTASE HTATIP2"/>
    <property type="match status" value="1"/>
</dbReference>
<keyword evidence="3" id="KW-1185">Reference proteome</keyword>
<dbReference type="SUPFAM" id="SSF51735">
    <property type="entry name" value="NAD(P)-binding Rossmann-fold domains"/>
    <property type="match status" value="1"/>
</dbReference>
<comment type="caution">
    <text evidence="2">The sequence shown here is derived from an EMBL/GenBank/DDBJ whole genome shotgun (WGS) entry which is preliminary data.</text>
</comment>
<dbReference type="Gene3D" id="3.40.50.720">
    <property type="entry name" value="NAD(P)-binding Rossmann-like Domain"/>
    <property type="match status" value="1"/>
</dbReference>
<sequence length="221" mass="23583">MQARSRRAWLAGATGLVGRALLEQLVDNPQYERLQVLARRAAPQLAAAGKLQLHVVDFDRLPALPPADDVFIALGTTIKVAGSEQAFRRVDFDAVVNTARAGRSAGAKRLAVVSALGADATSAVFYNGVKGEMEEAVAQLGYETVVIAQPSLLVGDRAALGQPLRFGEAWALKLLRPVMGFVPRGVRPIAAEDVARAMLRVMSEAPKGVHVLRSGQMQPAR</sequence>
<dbReference type="RefSeq" id="WP_173133880.1">
    <property type="nucleotide sequence ID" value="NZ_JABRWJ010000014.1"/>
</dbReference>
<dbReference type="Proteomes" id="UP000737171">
    <property type="component" value="Unassembled WGS sequence"/>
</dbReference>
<reference evidence="2 3" key="1">
    <citation type="submission" date="2020-05" db="EMBL/GenBank/DDBJ databases">
        <title>Aquincola sp. isolate from soil.</title>
        <authorList>
            <person name="Han J."/>
            <person name="Kim D.-U."/>
        </authorList>
    </citation>
    <scope>NUCLEOTIDE SEQUENCE [LARGE SCALE GENOMIC DNA]</scope>
    <source>
        <strain evidence="2 3">S2</strain>
    </source>
</reference>
<gene>
    <name evidence="2" type="ORF">HLB44_33125</name>
</gene>
<evidence type="ECO:0000259" key="1">
    <source>
        <dbReference type="Pfam" id="PF13460"/>
    </source>
</evidence>
<organism evidence="2 3">
    <name type="scientific">Pseudaquabacterium terrae</name>
    <dbReference type="NCBI Taxonomy" id="2732868"/>
    <lineage>
        <taxon>Bacteria</taxon>
        <taxon>Pseudomonadati</taxon>
        <taxon>Pseudomonadota</taxon>
        <taxon>Betaproteobacteria</taxon>
        <taxon>Burkholderiales</taxon>
        <taxon>Sphaerotilaceae</taxon>
        <taxon>Pseudaquabacterium</taxon>
    </lineage>
</organism>
<evidence type="ECO:0000313" key="2">
    <source>
        <dbReference type="EMBL" id="NRF71840.1"/>
    </source>
</evidence>
<dbReference type="InterPro" id="IPR036291">
    <property type="entry name" value="NAD(P)-bd_dom_sf"/>
</dbReference>
<name>A0ABX2ET03_9BURK</name>
<dbReference type="PANTHER" id="PTHR14097">
    <property type="entry name" value="OXIDOREDUCTASE HTATIP2"/>
    <property type="match status" value="1"/>
</dbReference>
<accession>A0ABX2ET03</accession>
<protein>
    <submittedName>
        <fullName evidence="2">NAD(P)H-binding protein</fullName>
    </submittedName>
</protein>
<dbReference type="Pfam" id="PF13460">
    <property type="entry name" value="NAD_binding_10"/>
    <property type="match status" value="1"/>
</dbReference>